<dbReference type="EMBL" id="SMBT01000007">
    <property type="protein sequence ID" value="TCU85660.1"/>
    <property type="molecule type" value="Genomic_DNA"/>
</dbReference>
<evidence type="ECO:0000313" key="10">
    <source>
        <dbReference type="Proteomes" id="UP000255108"/>
    </source>
</evidence>
<dbReference type="SUPFAM" id="SSF54534">
    <property type="entry name" value="FKBP-like"/>
    <property type="match status" value="1"/>
</dbReference>
<dbReference type="SUPFAM" id="SSF109998">
    <property type="entry name" value="Triger factor/SurA peptide-binding domain-like"/>
    <property type="match status" value="1"/>
</dbReference>
<accession>A0A377SS77</accession>
<evidence type="ECO:0000259" key="7">
    <source>
        <dbReference type="PROSITE" id="PS50198"/>
    </source>
</evidence>
<dbReference type="OrthoDB" id="9769613at2"/>
<dbReference type="GO" id="GO:0003755">
    <property type="term" value="F:peptidyl-prolyl cis-trans isomerase activity"/>
    <property type="evidence" value="ECO:0007669"/>
    <property type="project" value="UniProtKB-KW"/>
</dbReference>
<dbReference type="EMBL" id="UGHR01000003">
    <property type="protein sequence ID" value="STR44892.1"/>
    <property type="molecule type" value="Genomic_DNA"/>
</dbReference>
<dbReference type="RefSeq" id="WP_115228635.1">
    <property type="nucleotide sequence ID" value="NZ_CAWOLO010000007.1"/>
</dbReference>
<dbReference type="Proteomes" id="UP000295794">
    <property type="component" value="Unassembled WGS sequence"/>
</dbReference>
<dbReference type="PROSITE" id="PS50198">
    <property type="entry name" value="PPIC_PPIASE_2"/>
    <property type="match status" value="1"/>
</dbReference>
<keyword evidence="4 6" id="KW-0697">Rotamase</keyword>
<evidence type="ECO:0000256" key="6">
    <source>
        <dbReference type="PROSITE-ProRule" id="PRU00278"/>
    </source>
</evidence>
<protein>
    <recommendedName>
        <fullName evidence="3">peptidylprolyl isomerase</fullName>
        <ecNumber evidence="3">5.2.1.8</ecNumber>
    </recommendedName>
</protein>
<dbReference type="PANTHER" id="PTHR47245">
    <property type="entry name" value="PEPTIDYLPROLYL ISOMERASE"/>
    <property type="match status" value="1"/>
</dbReference>
<evidence type="ECO:0000256" key="1">
    <source>
        <dbReference type="ARBA" id="ARBA00000971"/>
    </source>
</evidence>
<dbReference type="InterPro" id="IPR000297">
    <property type="entry name" value="PPIase_PpiC"/>
</dbReference>
<sequence>MSITVNGVEITDAMIEAESQHHQDAPSMLDATIQELILRELLLQRAASLAIEAATPEETIGLLLQTEVKITDADEAACQEYYNNNPQSFVRGEMVEGSHILFKPSEEASLDAVRETADAVLAEVKANPEKFAELARQHSACPSGQQGGDLGQFGRGQMVPEFEHAVFSLNAGEVAADLVETQFGLHIIRAGEKVAGATVAFDEVKEKLAEFLSNIATRRAMNQYLQTLVNAAKIEGYTLPGAEPAAV</sequence>
<dbReference type="PROSITE" id="PS01096">
    <property type="entry name" value="PPIC_PPIASE_1"/>
    <property type="match status" value="1"/>
</dbReference>
<evidence type="ECO:0000256" key="4">
    <source>
        <dbReference type="ARBA" id="ARBA00023110"/>
    </source>
</evidence>
<dbReference type="InterPro" id="IPR050245">
    <property type="entry name" value="PrsA_foldase"/>
</dbReference>
<comment type="catalytic activity">
    <reaction evidence="1">
        <text>[protein]-peptidylproline (omega=180) = [protein]-peptidylproline (omega=0)</text>
        <dbReference type="Rhea" id="RHEA:16237"/>
        <dbReference type="Rhea" id="RHEA-COMP:10747"/>
        <dbReference type="Rhea" id="RHEA-COMP:10748"/>
        <dbReference type="ChEBI" id="CHEBI:83833"/>
        <dbReference type="ChEBI" id="CHEBI:83834"/>
        <dbReference type="EC" id="5.2.1.8"/>
    </reaction>
</comment>
<dbReference type="EC" id="5.2.1.8" evidence="3"/>
<feature type="domain" description="PpiC" evidence="7">
    <location>
        <begin position="92"/>
        <end position="192"/>
    </location>
</feature>
<dbReference type="AlphaFoldDB" id="A0A377SS77"/>
<evidence type="ECO:0000256" key="5">
    <source>
        <dbReference type="ARBA" id="ARBA00023235"/>
    </source>
</evidence>
<comment type="similarity">
    <text evidence="2">Belongs to the PpiC/parvulin rotamase family.</text>
</comment>
<dbReference type="InterPro" id="IPR027304">
    <property type="entry name" value="Trigger_fact/SurA_dom_sf"/>
</dbReference>
<dbReference type="Gene3D" id="3.10.50.40">
    <property type="match status" value="1"/>
</dbReference>
<evidence type="ECO:0000313" key="11">
    <source>
        <dbReference type="Proteomes" id="UP000295794"/>
    </source>
</evidence>
<evidence type="ECO:0000313" key="8">
    <source>
        <dbReference type="EMBL" id="STR44892.1"/>
    </source>
</evidence>
<dbReference type="PANTHER" id="PTHR47245:SF2">
    <property type="entry name" value="PEPTIDYL-PROLYL CIS-TRANS ISOMERASE HP_0175-RELATED"/>
    <property type="match status" value="1"/>
</dbReference>
<reference evidence="8 10" key="1">
    <citation type="submission" date="2018-06" db="EMBL/GenBank/DDBJ databases">
        <authorList>
            <consortium name="Pathogen Informatics"/>
            <person name="Doyle S."/>
        </authorList>
    </citation>
    <scope>NUCLEOTIDE SEQUENCE [LARGE SCALE GENOMIC DNA]</scope>
    <source>
        <strain evidence="8 10">NCTC11159</strain>
    </source>
</reference>
<evidence type="ECO:0000313" key="9">
    <source>
        <dbReference type="EMBL" id="TCU85660.1"/>
    </source>
</evidence>
<keyword evidence="5 6" id="KW-0413">Isomerase</keyword>
<reference evidence="9 11" key="2">
    <citation type="submission" date="2019-03" db="EMBL/GenBank/DDBJ databases">
        <title>Genomic Encyclopedia of Type Strains, Phase IV (KMG-IV): sequencing the most valuable type-strain genomes for metagenomic binning, comparative biology and taxonomic classification.</title>
        <authorList>
            <person name="Goeker M."/>
        </authorList>
    </citation>
    <scope>NUCLEOTIDE SEQUENCE [LARGE SCALE GENOMIC DNA]</scope>
    <source>
        <strain evidence="9 11">DSM 3764</strain>
    </source>
</reference>
<evidence type="ECO:0000256" key="2">
    <source>
        <dbReference type="ARBA" id="ARBA00007656"/>
    </source>
</evidence>
<gene>
    <name evidence="8" type="primary">cbf2_2</name>
    <name evidence="9" type="ORF">EV682_107170</name>
    <name evidence="8" type="ORF">NCTC11159_03438</name>
</gene>
<dbReference type="Proteomes" id="UP000255108">
    <property type="component" value="Unassembled WGS sequence"/>
</dbReference>
<dbReference type="InterPro" id="IPR046357">
    <property type="entry name" value="PPIase_dom_sf"/>
</dbReference>
<name>A0A377SS77_9NEIS</name>
<dbReference type="Pfam" id="PF00639">
    <property type="entry name" value="Rotamase"/>
    <property type="match status" value="1"/>
</dbReference>
<keyword evidence="11" id="KW-1185">Reference proteome</keyword>
<proteinExistence type="inferred from homology"/>
<evidence type="ECO:0000256" key="3">
    <source>
        <dbReference type="ARBA" id="ARBA00013194"/>
    </source>
</evidence>
<dbReference type="InterPro" id="IPR023058">
    <property type="entry name" value="PPIase_PpiC_CS"/>
</dbReference>
<organism evidence="8 10">
    <name type="scientific">Iodobacter fluviatilis</name>
    <dbReference type="NCBI Taxonomy" id="537"/>
    <lineage>
        <taxon>Bacteria</taxon>
        <taxon>Pseudomonadati</taxon>
        <taxon>Pseudomonadota</taxon>
        <taxon>Betaproteobacteria</taxon>
        <taxon>Neisseriales</taxon>
        <taxon>Chitinibacteraceae</taxon>
        <taxon>Iodobacter</taxon>
    </lineage>
</organism>